<reference evidence="9 11" key="1">
    <citation type="submission" date="2015-11" db="EMBL/GenBank/DDBJ databases">
        <title>Complete Genome Sequence of Kocuria flava strain HO-9041.</title>
        <authorList>
            <person name="Zhou M."/>
            <person name="Dai J."/>
        </authorList>
    </citation>
    <scope>NUCLEOTIDE SEQUENCE [LARGE SCALE GENOMIC DNA]</scope>
    <source>
        <strain evidence="9 11">HO-9041</strain>
    </source>
</reference>
<dbReference type="GO" id="GO:0019363">
    <property type="term" value="P:pyridine nucleotide biosynthetic process"/>
    <property type="evidence" value="ECO:0007669"/>
    <property type="project" value="UniProtKB-KW"/>
</dbReference>
<dbReference type="EC" id="3.5.1.19" evidence="6"/>
<dbReference type="GO" id="GO:0008936">
    <property type="term" value="F:nicotinamidase activity"/>
    <property type="evidence" value="ECO:0007669"/>
    <property type="project" value="UniProtKB-EC"/>
</dbReference>
<evidence type="ECO:0000313" key="10">
    <source>
        <dbReference type="EMBL" id="GEO93149.1"/>
    </source>
</evidence>
<dbReference type="InterPro" id="IPR036380">
    <property type="entry name" value="Isochorismatase-like_sf"/>
</dbReference>
<evidence type="ECO:0000256" key="4">
    <source>
        <dbReference type="ARBA" id="ARBA00022801"/>
    </source>
</evidence>
<dbReference type="EMBL" id="CP013254">
    <property type="protein sequence ID" value="ALU40464.1"/>
    <property type="molecule type" value="Genomic_DNA"/>
</dbReference>
<dbReference type="GO" id="GO:0046872">
    <property type="term" value="F:metal ion binding"/>
    <property type="evidence" value="ECO:0007669"/>
    <property type="project" value="UniProtKB-KW"/>
</dbReference>
<dbReference type="PANTHER" id="PTHR11080">
    <property type="entry name" value="PYRAZINAMIDASE/NICOTINAMIDASE"/>
    <property type="match status" value="1"/>
</dbReference>
<keyword evidence="3" id="KW-0479">Metal-binding</keyword>
<evidence type="ECO:0000256" key="5">
    <source>
        <dbReference type="ARBA" id="ARBA00037900"/>
    </source>
</evidence>
<gene>
    <name evidence="9" type="ORF">AS188_12650</name>
    <name evidence="10" type="ORF">KFL01_24550</name>
</gene>
<dbReference type="STRING" id="446860.AS188_12650"/>
<evidence type="ECO:0000313" key="12">
    <source>
        <dbReference type="Proteomes" id="UP000321155"/>
    </source>
</evidence>
<dbReference type="AlphaFoldDB" id="A0A0U3HYH5"/>
<keyword evidence="2" id="KW-0662">Pyridine nucleotide biosynthesis</keyword>
<evidence type="ECO:0000256" key="1">
    <source>
        <dbReference type="ARBA" id="ARBA00006336"/>
    </source>
</evidence>
<keyword evidence="12" id="KW-1185">Reference proteome</keyword>
<organism evidence="9 11">
    <name type="scientific">Kocuria flava</name>
    <dbReference type="NCBI Taxonomy" id="446860"/>
    <lineage>
        <taxon>Bacteria</taxon>
        <taxon>Bacillati</taxon>
        <taxon>Actinomycetota</taxon>
        <taxon>Actinomycetes</taxon>
        <taxon>Micrococcales</taxon>
        <taxon>Micrococcaceae</taxon>
        <taxon>Kocuria</taxon>
    </lineage>
</organism>
<dbReference type="SUPFAM" id="SSF52499">
    <property type="entry name" value="Isochorismatase-like hydrolases"/>
    <property type="match status" value="1"/>
</dbReference>
<dbReference type="RefSeq" id="WP_058859153.1">
    <property type="nucleotide sequence ID" value="NZ_BJZR01000088.1"/>
</dbReference>
<proteinExistence type="inferred from homology"/>
<evidence type="ECO:0000256" key="3">
    <source>
        <dbReference type="ARBA" id="ARBA00022723"/>
    </source>
</evidence>
<accession>A0A0U3HYH5</accession>
<feature type="domain" description="Isochorismatase-like" evidence="8">
    <location>
        <begin position="3"/>
        <end position="199"/>
    </location>
</feature>
<keyword evidence="4" id="KW-0378">Hydrolase</keyword>
<evidence type="ECO:0000313" key="9">
    <source>
        <dbReference type="EMBL" id="ALU40464.1"/>
    </source>
</evidence>
<evidence type="ECO:0000256" key="7">
    <source>
        <dbReference type="ARBA" id="ARBA00043224"/>
    </source>
</evidence>
<evidence type="ECO:0000256" key="6">
    <source>
        <dbReference type="ARBA" id="ARBA00039017"/>
    </source>
</evidence>
<dbReference type="OrthoDB" id="9791276at2"/>
<reference evidence="10 12" key="2">
    <citation type="submission" date="2019-07" db="EMBL/GenBank/DDBJ databases">
        <title>Whole genome shotgun sequence of Kocuria flava NBRC 107626.</title>
        <authorList>
            <person name="Hosoyama A."/>
            <person name="Uohara A."/>
            <person name="Ohji S."/>
            <person name="Ichikawa N."/>
        </authorList>
    </citation>
    <scope>NUCLEOTIDE SEQUENCE [LARGE SCALE GENOMIC DNA]</scope>
    <source>
        <strain evidence="10 12">NBRC 107626</strain>
    </source>
</reference>
<dbReference type="Gene3D" id="3.40.50.850">
    <property type="entry name" value="Isochorismatase-like"/>
    <property type="match status" value="1"/>
</dbReference>
<dbReference type="Proteomes" id="UP000057181">
    <property type="component" value="Chromosome"/>
</dbReference>
<dbReference type="InterPro" id="IPR052347">
    <property type="entry name" value="Isochorismatase_Nicotinamidase"/>
</dbReference>
<dbReference type="EMBL" id="BJZR01000088">
    <property type="protein sequence ID" value="GEO93149.1"/>
    <property type="molecule type" value="Genomic_DNA"/>
</dbReference>
<sequence>MRTALIVVDVQNDFCEGGSLPVEGGAEVAAAISEHLEDHHPDYAAVAATQDWHVDPGEHFSQTPDFVRSWPVHCVAGTRGAQPHPDLDTDWIGAWFRKGEHAAAYSGFEGLLAPDADVPMGDDEDVEEEDVSLDDWLREQEIEAVEIVGLATDHCVRATALDAVEAGYETRVLVGLTAGVAPATTERALEELAAAGVELVGP</sequence>
<protein>
    <recommendedName>
        <fullName evidence="6">nicotinamidase</fullName>
        <ecNumber evidence="6">3.5.1.19</ecNumber>
    </recommendedName>
    <alternativeName>
        <fullName evidence="7">Nicotinamide deamidase</fullName>
    </alternativeName>
</protein>
<name>A0A0U3HYH5_9MICC</name>
<dbReference type="Pfam" id="PF00857">
    <property type="entry name" value="Isochorismatase"/>
    <property type="match status" value="1"/>
</dbReference>
<comment type="similarity">
    <text evidence="1">Belongs to the isochorismatase family.</text>
</comment>
<evidence type="ECO:0000256" key="2">
    <source>
        <dbReference type="ARBA" id="ARBA00022642"/>
    </source>
</evidence>
<evidence type="ECO:0000259" key="8">
    <source>
        <dbReference type="Pfam" id="PF00857"/>
    </source>
</evidence>
<dbReference type="Proteomes" id="UP000321155">
    <property type="component" value="Unassembled WGS sequence"/>
</dbReference>
<dbReference type="KEGG" id="kfv:AS188_12650"/>
<comment type="pathway">
    <text evidence="5">Cofactor biosynthesis; nicotinate biosynthesis; nicotinate from nicotinamide: step 1/1.</text>
</comment>
<dbReference type="PANTHER" id="PTHR11080:SF2">
    <property type="entry name" value="LD05707P"/>
    <property type="match status" value="1"/>
</dbReference>
<dbReference type="InterPro" id="IPR000868">
    <property type="entry name" value="Isochorismatase-like_dom"/>
</dbReference>
<evidence type="ECO:0000313" key="11">
    <source>
        <dbReference type="Proteomes" id="UP000057181"/>
    </source>
</evidence>